<evidence type="ECO:0000256" key="4">
    <source>
        <dbReference type="ARBA" id="ARBA00023242"/>
    </source>
</evidence>
<feature type="compositionally biased region" description="Low complexity" evidence="5">
    <location>
        <begin position="281"/>
        <end position="291"/>
    </location>
</feature>
<dbReference type="SMART" id="SM01014">
    <property type="entry name" value="ARID"/>
    <property type="match status" value="1"/>
</dbReference>
<dbReference type="InterPro" id="IPR001606">
    <property type="entry name" value="ARID_dom"/>
</dbReference>
<keyword evidence="4" id="KW-0539">Nucleus</keyword>
<dbReference type="InterPro" id="IPR052406">
    <property type="entry name" value="Chromatin_Remodeling_Comp"/>
</dbReference>
<dbReference type="InterPro" id="IPR016024">
    <property type="entry name" value="ARM-type_fold"/>
</dbReference>
<feature type="region of interest" description="Disordered" evidence="5">
    <location>
        <begin position="281"/>
        <end position="304"/>
    </location>
</feature>
<proteinExistence type="predicted"/>
<dbReference type="GO" id="GO:0006325">
    <property type="term" value="P:chromatin organization"/>
    <property type="evidence" value="ECO:0007669"/>
    <property type="project" value="UniProtKB-KW"/>
</dbReference>
<keyword evidence="2" id="KW-0805">Transcription regulation</keyword>
<dbReference type="PANTHER" id="PTHR22970">
    <property type="entry name" value="AT-RICH INTERACTIVE DOMAIN-CONTAINING PROTEIN 2"/>
    <property type="match status" value="1"/>
</dbReference>
<feature type="domain" description="ARID" evidence="6">
    <location>
        <begin position="31"/>
        <end position="123"/>
    </location>
</feature>
<dbReference type="PANTHER" id="PTHR22970:SF14">
    <property type="entry name" value="AT-RICH INTERACTIVE DOMAIN-CONTAINING PROTEIN 2"/>
    <property type="match status" value="1"/>
</dbReference>
<evidence type="ECO:0000256" key="5">
    <source>
        <dbReference type="SAM" id="MobiDB-lite"/>
    </source>
</evidence>
<keyword evidence="8" id="KW-1185">Reference proteome</keyword>
<evidence type="ECO:0000313" key="7">
    <source>
        <dbReference type="EMBL" id="TPX61326.1"/>
    </source>
</evidence>
<keyword evidence="3" id="KW-0804">Transcription</keyword>
<feature type="region of interest" description="Disordered" evidence="5">
    <location>
        <begin position="138"/>
        <end position="158"/>
    </location>
</feature>
<feature type="compositionally biased region" description="Polar residues" evidence="5">
    <location>
        <begin position="140"/>
        <end position="153"/>
    </location>
</feature>
<evidence type="ECO:0000256" key="3">
    <source>
        <dbReference type="ARBA" id="ARBA00023163"/>
    </source>
</evidence>
<dbReference type="InterPro" id="IPR011989">
    <property type="entry name" value="ARM-like"/>
</dbReference>
<accession>A0A507EC22</accession>
<protein>
    <recommendedName>
        <fullName evidence="6">ARID domain-containing protein</fullName>
    </recommendedName>
</protein>
<dbReference type="Gene3D" id="1.10.150.60">
    <property type="entry name" value="ARID DNA-binding domain"/>
    <property type="match status" value="1"/>
</dbReference>
<dbReference type="Pfam" id="PF01388">
    <property type="entry name" value="ARID"/>
    <property type="match status" value="1"/>
</dbReference>
<evidence type="ECO:0000256" key="1">
    <source>
        <dbReference type="ARBA" id="ARBA00022853"/>
    </source>
</evidence>
<dbReference type="AlphaFoldDB" id="A0A507EC22"/>
<keyword evidence="1" id="KW-0156">Chromatin regulator</keyword>
<organism evidence="7 8">
    <name type="scientific">Powellomyces hirtus</name>
    <dbReference type="NCBI Taxonomy" id="109895"/>
    <lineage>
        <taxon>Eukaryota</taxon>
        <taxon>Fungi</taxon>
        <taxon>Fungi incertae sedis</taxon>
        <taxon>Chytridiomycota</taxon>
        <taxon>Chytridiomycota incertae sedis</taxon>
        <taxon>Chytridiomycetes</taxon>
        <taxon>Spizellomycetales</taxon>
        <taxon>Powellomycetaceae</taxon>
        <taxon>Powellomyces</taxon>
    </lineage>
</organism>
<dbReference type="GO" id="GO:0016586">
    <property type="term" value="C:RSC-type complex"/>
    <property type="evidence" value="ECO:0007669"/>
    <property type="project" value="TreeGrafter"/>
</dbReference>
<gene>
    <name evidence="7" type="ORF">PhCBS80983_g01135</name>
</gene>
<comment type="caution">
    <text evidence="7">The sequence shown here is derived from an EMBL/GenBank/DDBJ whole genome shotgun (WGS) entry which is preliminary data.</text>
</comment>
<feature type="region of interest" description="Disordered" evidence="5">
    <location>
        <begin position="1"/>
        <end position="23"/>
    </location>
</feature>
<dbReference type="EMBL" id="QEAQ01000008">
    <property type="protein sequence ID" value="TPX61326.1"/>
    <property type="molecule type" value="Genomic_DNA"/>
</dbReference>
<evidence type="ECO:0000313" key="8">
    <source>
        <dbReference type="Proteomes" id="UP000318582"/>
    </source>
</evidence>
<name>A0A507EC22_9FUNG</name>
<dbReference type="CDD" id="cd16100">
    <property type="entry name" value="ARID"/>
    <property type="match status" value="1"/>
</dbReference>
<dbReference type="InterPro" id="IPR036431">
    <property type="entry name" value="ARID_dom_sf"/>
</dbReference>
<sequence>MSAPATPAPPSPKPPGRPRTKAEYEDAIERTPEYDAFMKEIDEFNKSFGVTVQREPVLGGKRLDMYRIYQWVIEAGGYDQVTTARGWKKITDPFNLPATCTNSAYVVKQLYQKFLLNYEQHKVHGKSMEELHQQKRPFDQMSNGTADDSTPNSPEVRPKRRLVAAIPAVPTVPTVDTPPIGSLAPEIKPVPLTAATPAPKPAVVPTIAPLVATPAPVPIPVLTPAPATTPAPQPPVVVPIPAISAPVSTPSAPVAARRQFAPSEPLHKRLRLMAEANINAAARSAPSSTPRAQRRARPAMVAVNPDDDGRDEKYLYGAWQNRLMLAMASKLPNEVDWAFAKLIKLSYSKNFYLGILPGVLEEILDHAAPLFDNLELRRQNGIIETRIKSDSHLAPISNVSVFHSPEAENLMERVLQGLHVIRNLSFWPDNALYFVKNYTLLTYMAKGIALAGFSRYIEIKHYCLDLLENLSPYYILQGKDDFFLAVLRQMIMEDDQALIIASTETLTRFCASEVNSRILLEADNAPLVRRLLQLLLVPDERLVTAVLDWFYEFSSLGNSASLLIVEAAGYNVLKLLIKFLAWQGFNKKRPSVHGQTGSTVPAFGTSAGTPAALPMATPQGKRLSTTLPPEFTKVAGQTNGSTSGVSEPVAMDGISYAGQPLLTSDGSIASPMQGIAYLANAALGDDGDLDPAAFPLSSAQGSPSSEQLPLPIECCWRQTNGSEAGTTITSTCPKRFATSDLLFAHVQTEHMPSGAPIDGCRWKACTRGGTGETEKWNRMRLLKHVVTHFGEGDVKLADSASKSARSESQELVTEPTSTIVAPVPNLKGAATAAYAHTRARSVPTTEEELKGIPLTAMLVLRNLARVPDNRALFAAVEGPLVIKMCSEKRFAKGLAGVLAELNRKEA</sequence>
<dbReference type="Gene3D" id="1.25.10.10">
    <property type="entry name" value="Leucine-rich Repeat Variant"/>
    <property type="match status" value="1"/>
</dbReference>
<dbReference type="SMART" id="SM00501">
    <property type="entry name" value="BRIGHT"/>
    <property type="match status" value="1"/>
</dbReference>
<evidence type="ECO:0000259" key="6">
    <source>
        <dbReference type="PROSITE" id="PS51011"/>
    </source>
</evidence>
<dbReference type="SUPFAM" id="SSF46774">
    <property type="entry name" value="ARID-like"/>
    <property type="match status" value="1"/>
</dbReference>
<dbReference type="GO" id="GO:0003677">
    <property type="term" value="F:DNA binding"/>
    <property type="evidence" value="ECO:0007669"/>
    <property type="project" value="InterPro"/>
</dbReference>
<dbReference type="STRING" id="109895.A0A507EC22"/>
<evidence type="ECO:0000256" key="2">
    <source>
        <dbReference type="ARBA" id="ARBA00023015"/>
    </source>
</evidence>
<dbReference type="Proteomes" id="UP000318582">
    <property type="component" value="Unassembled WGS sequence"/>
</dbReference>
<dbReference type="PROSITE" id="PS51011">
    <property type="entry name" value="ARID"/>
    <property type="match status" value="1"/>
</dbReference>
<feature type="compositionally biased region" description="Pro residues" evidence="5">
    <location>
        <begin position="1"/>
        <end position="17"/>
    </location>
</feature>
<dbReference type="Gene3D" id="3.30.160.60">
    <property type="entry name" value="Classic Zinc Finger"/>
    <property type="match status" value="1"/>
</dbReference>
<reference evidence="7 8" key="1">
    <citation type="journal article" date="2019" name="Sci. Rep.">
        <title>Comparative genomics of chytrid fungi reveal insights into the obligate biotrophic and pathogenic lifestyle of Synchytrium endobioticum.</title>
        <authorList>
            <person name="van de Vossenberg B.T.L.H."/>
            <person name="Warris S."/>
            <person name="Nguyen H.D.T."/>
            <person name="van Gent-Pelzer M.P.E."/>
            <person name="Joly D.L."/>
            <person name="van de Geest H.C."/>
            <person name="Bonants P.J.M."/>
            <person name="Smith D.S."/>
            <person name="Levesque C.A."/>
            <person name="van der Lee T.A.J."/>
        </authorList>
    </citation>
    <scope>NUCLEOTIDE SEQUENCE [LARGE SCALE GENOMIC DNA]</scope>
    <source>
        <strain evidence="7 8">CBS 809.83</strain>
    </source>
</reference>
<dbReference type="SUPFAM" id="SSF48371">
    <property type="entry name" value="ARM repeat"/>
    <property type="match status" value="1"/>
</dbReference>